<dbReference type="PANTHER" id="PTHR12121">
    <property type="entry name" value="CARBON CATABOLITE REPRESSOR PROTEIN 4"/>
    <property type="match status" value="1"/>
</dbReference>
<feature type="domain" description="Endonuclease/exonuclease/phosphatase" evidence="1">
    <location>
        <begin position="79"/>
        <end position="314"/>
    </location>
</feature>
<dbReference type="PANTHER" id="PTHR12121:SF79">
    <property type="entry name" value="CARBON CATABOLITE REPRESSOR PROTEIN 4 HOMOLOG 1-LIKE ISOFORM X1"/>
    <property type="match status" value="1"/>
</dbReference>
<reference evidence="2" key="1">
    <citation type="journal article" date="2017" name="Nature">
        <title>The genome of Chenopodium quinoa.</title>
        <authorList>
            <person name="Jarvis D.E."/>
            <person name="Ho Y.S."/>
            <person name="Lightfoot D.J."/>
            <person name="Schmoeckel S.M."/>
            <person name="Li B."/>
            <person name="Borm T.J.A."/>
            <person name="Ohyanagi H."/>
            <person name="Mineta K."/>
            <person name="Michell C.T."/>
            <person name="Saber N."/>
            <person name="Kharbatia N.M."/>
            <person name="Rupper R.R."/>
            <person name="Sharp A.R."/>
            <person name="Dally N."/>
            <person name="Boughton B.A."/>
            <person name="Woo Y.H."/>
            <person name="Gao G."/>
            <person name="Schijlen E.G.W.M."/>
            <person name="Guo X."/>
            <person name="Momin A.A."/>
            <person name="Negrao S."/>
            <person name="Al-Babili S."/>
            <person name="Gehring C."/>
            <person name="Roessner U."/>
            <person name="Jung C."/>
            <person name="Murphy K."/>
            <person name="Arold S.T."/>
            <person name="Gojobori T."/>
            <person name="van der Linden C.G."/>
            <person name="van Loo E.N."/>
            <person name="Jellen E.N."/>
            <person name="Maughan P.J."/>
            <person name="Tester M."/>
        </authorList>
    </citation>
    <scope>NUCLEOTIDE SEQUENCE [LARGE SCALE GENOMIC DNA]</scope>
    <source>
        <strain evidence="2">cv. PI 614886</strain>
    </source>
</reference>
<protein>
    <recommendedName>
        <fullName evidence="1">Endonuclease/exonuclease/phosphatase domain-containing protein</fullName>
    </recommendedName>
</protein>
<evidence type="ECO:0000313" key="3">
    <source>
        <dbReference type="Proteomes" id="UP000596660"/>
    </source>
</evidence>
<dbReference type="Proteomes" id="UP000596660">
    <property type="component" value="Unplaced"/>
</dbReference>
<dbReference type="SUPFAM" id="SSF56219">
    <property type="entry name" value="DNase I-like"/>
    <property type="match status" value="1"/>
</dbReference>
<dbReference type="AlphaFoldDB" id="A0A803ME58"/>
<dbReference type="Gene3D" id="3.60.10.10">
    <property type="entry name" value="Endonuclease/exonuclease/phosphatase"/>
    <property type="match status" value="1"/>
</dbReference>
<dbReference type="InterPro" id="IPR005135">
    <property type="entry name" value="Endo/exonuclease/phosphatase"/>
</dbReference>
<dbReference type="Pfam" id="PF03372">
    <property type="entry name" value="Exo_endo_phos"/>
    <property type="match status" value="1"/>
</dbReference>
<accession>A0A803ME58</accession>
<organism evidence="2 3">
    <name type="scientific">Chenopodium quinoa</name>
    <name type="common">Quinoa</name>
    <dbReference type="NCBI Taxonomy" id="63459"/>
    <lineage>
        <taxon>Eukaryota</taxon>
        <taxon>Viridiplantae</taxon>
        <taxon>Streptophyta</taxon>
        <taxon>Embryophyta</taxon>
        <taxon>Tracheophyta</taxon>
        <taxon>Spermatophyta</taxon>
        <taxon>Magnoliopsida</taxon>
        <taxon>eudicotyledons</taxon>
        <taxon>Gunneridae</taxon>
        <taxon>Pentapetalae</taxon>
        <taxon>Caryophyllales</taxon>
        <taxon>Chenopodiaceae</taxon>
        <taxon>Chenopodioideae</taxon>
        <taxon>Atripliceae</taxon>
        <taxon>Chenopodium</taxon>
    </lineage>
</organism>
<keyword evidence="3" id="KW-1185">Reference proteome</keyword>
<evidence type="ECO:0000313" key="2">
    <source>
        <dbReference type="EnsemblPlants" id="AUR62027751-RA:cds"/>
    </source>
</evidence>
<dbReference type="InterPro" id="IPR036691">
    <property type="entry name" value="Endo/exonu/phosph_ase_sf"/>
</dbReference>
<sequence length="407" mass="45982">MWALMPSTDGVGFSFKLQSTSPHHVQTAVCAEETFVKDPTIQRLNFPHCSLIWLPDSLNTEKHGLTEKVSKVGNFTVLTCNILSHLCVNMNTPFYCPEWALKWEYRQKNLLHELKQYGADIMCLQEVQSDHFEDFFKPELEKVGYSVAYKKKTTGLYTHTLGSDYTFDGCATFYRNDIFKEVKSYEPEFSQSTLSLINKLEPGLRRYAEKRLIKGNVALVVILEVVGNFAKSAASSSRLCAASSSRLRVMPNVGMFADVNFAEVKLLQVSDLVNAIELSQKTIDPRMPLFICGDMNSIPGSDPYVPFTKHGVNVVCAQALDQLQHLKLQHTMNLRVAWKLKASWSPLTLGVWVDRFPSLCGHQTTLHSWEVLELQDHFLGEIARDAVFGMAFKASKWSSGLVAIVWR</sequence>
<evidence type="ECO:0000259" key="1">
    <source>
        <dbReference type="Pfam" id="PF03372"/>
    </source>
</evidence>
<dbReference type="Gramene" id="AUR62027751-RA">
    <property type="protein sequence ID" value="AUR62027751-RA:cds"/>
    <property type="gene ID" value="AUR62027751"/>
</dbReference>
<name>A0A803ME58_CHEQI</name>
<proteinExistence type="predicted"/>
<dbReference type="EnsemblPlants" id="AUR62027751-RA">
    <property type="protein sequence ID" value="AUR62027751-RA:cds"/>
    <property type="gene ID" value="AUR62027751"/>
</dbReference>
<dbReference type="GO" id="GO:0000175">
    <property type="term" value="F:3'-5'-RNA exonuclease activity"/>
    <property type="evidence" value="ECO:0007669"/>
    <property type="project" value="TreeGrafter"/>
</dbReference>
<reference evidence="2" key="2">
    <citation type="submission" date="2021-03" db="UniProtKB">
        <authorList>
            <consortium name="EnsemblPlants"/>
        </authorList>
    </citation>
    <scope>IDENTIFICATION</scope>
</reference>
<dbReference type="InterPro" id="IPR050410">
    <property type="entry name" value="CCR4/nocturin_mRNA_transcr"/>
</dbReference>